<dbReference type="GO" id="GO:0016776">
    <property type="term" value="F:phosphotransferase activity, phosphate group as acceptor"/>
    <property type="evidence" value="ECO:0007669"/>
    <property type="project" value="InterPro"/>
</dbReference>
<protein>
    <submittedName>
        <fullName evidence="3">Polyphosphate:nucleotide phosphotransferase, PPK2 family</fullName>
    </submittedName>
</protein>
<feature type="compositionally biased region" description="Basic and acidic residues" evidence="1">
    <location>
        <begin position="1"/>
        <end position="25"/>
    </location>
</feature>
<feature type="region of interest" description="Disordered" evidence="1">
    <location>
        <begin position="1"/>
        <end position="32"/>
    </location>
</feature>
<dbReference type="Gene3D" id="3.40.50.300">
    <property type="entry name" value="P-loop containing nucleotide triphosphate hydrolases"/>
    <property type="match status" value="1"/>
</dbReference>
<name>A0A1I2FLR4_9MICO</name>
<dbReference type="PANTHER" id="PTHR34383">
    <property type="entry name" value="POLYPHOSPHATE:AMP PHOSPHOTRANSFERASE-RELATED"/>
    <property type="match status" value="1"/>
</dbReference>
<dbReference type="NCBIfam" id="TIGR03709">
    <property type="entry name" value="PPK2_rel_1"/>
    <property type="match status" value="1"/>
</dbReference>
<dbReference type="InterPro" id="IPR022300">
    <property type="entry name" value="PPK2-rel_1"/>
</dbReference>
<accession>A0A1I2FLR4</accession>
<dbReference type="GO" id="GO:0006797">
    <property type="term" value="P:polyphosphate metabolic process"/>
    <property type="evidence" value="ECO:0007669"/>
    <property type="project" value="InterPro"/>
</dbReference>
<evidence type="ECO:0000313" key="4">
    <source>
        <dbReference type="Proteomes" id="UP000198520"/>
    </source>
</evidence>
<evidence type="ECO:0000313" key="3">
    <source>
        <dbReference type="EMBL" id="SFF06245.1"/>
    </source>
</evidence>
<keyword evidence="4" id="KW-1185">Reference proteome</keyword>
<dbReference type="PANTHER" id="PTHR34383:SF3">
    <property type="entry name" value="POLYPHOSPHATE:AMP PHOSPHOTRANSFERASE"/>
    <property type="match status" value="1"/>
</dbReference>
<proteinExistence type="predicted"/>
<dbReference type="OrthoDB" id="9775224at2"/>
<dbReference type="SUPFAM" id="SSF52540">
    <property type="entry name" value="P-loop containing nucleoside triphosphate hydrolases"/>
    <property type="match status" value="1"/>
</dbReference>
<dbReference type="Pfam" id="PF03976">
    <property type="entry name" value="PPK2"/>
    <property type="match status" value="1"/>
</dbReference>
<dbReference type="RefSeq" id="WP_093376521.1">
    <property type="nucleotide sequence ID" value="NZ_BNAN01000002.1"/>
</dbReference>
<keyword evidence="3" id="KW-0808">Transferase</keyword>
<dbReference type="STRING" id="285351.SAMN04488035_1398"/>
<reference evidence="4" key="1">
    <citation type="submission" date="2016-10" db="EMBL/GenBank/DDBJ databases">
        <authorList>
            <person name="Varghese N."/>
            <person name="Submissions S."/>
        </authorList>
    </citation>
    <scope>NUCLEOTIDE SEQUENCE [LARGE SCALE GENOMIC DNA]</scope>
    <source>
        <strain evidence="4">DSM 19083</strain>
    </source>
</reference>
<dbReference type="Proteomes" id="UP000198520">
    <property type="component" value="Unassembled WGS sequence"/>
</dbReference>
<dbReference type="EMBL" id="FONZ01000002">
    <property type="protein sequence ID" value="SFF06245.1"/>
    <property type="molecule type" value="Genomic_DNA"/>
</dbReference>
<dbReference type="InterPro" id="IPR022488">
    <property type="entry name" value="PPK2-related"/>
</dbReference>
<organism evidence="3 4">
    <name type="scientific">Flavimobilis marinus</name>
    <dbReference type="NCBI Taxonomy" id="285351"/>
    <lineage>
        <taxon>Bacteria</taxon>
        <taxon>Bacillati</taxon>
        <taxon>Actinomycetota</taxon>
        <taxon>Actinomycetes</taxon>
        <taxon>Micrococcales</taxon>
        <taxon>Jonesiaceae</taxon>
        <taxon>Flavimobilis</taxon>
    </lineage>
</organism>
<feature type="domain" description="Polyphosphate kinase-2-related" evidence="2">
    <location>
        <begin position="57"/>
        <end position="279"/>
    </location>
</feature>
<sequence>MAKSKGDKKKDAKDKKETRPKEQRVEVPTSAALRVGPDFSWEDVDERATPGWDGDKAAAAVHLAARADELSDLQERLYAHGRTGGDRSVLLVLQGMDTAGKGGIVRHVLGLVDPQGVALRSFGVPTPEELRHHYLWRVRRALPRPGQIGVFDRSHYEDVLVTRVRGLVDEAEVPARFEEINRFERKLVESGTTIIKVAMAVSYDEQGARLRERLERPEKHWKYNPGDIDARVEWPEYRRVYAEAIRATSTEHAPWHLVPADRKWFARLAVGELLLEALRGLELAWPTADFDVAHELERLSASDDLPH</sequence>
<gene>
    <name evidence="3" type="ORF">SAMN04488035_1398</name>
</gene>
<dbReference type="AlphaFoldDB" id="A0A1I2FLR4"/>
<dbReference type="InterPro" id="IPR027417">
    <property type="entry name" value="P-loop_NTPase"/>
</dbReference>
<evidence type="ECO:0000256" key="1">
    <source>
        <dbReference type="SAM" id="MobiDB-lite"/>
    </source>
</evidence>
<evidence type="ECO:0000259" key="2">
    <source>
        <dbReference type="Pfam" id="PF03976"/>
    </source>
</evidence>